<organism evidence="1">
    <name type="scientific">gut metagenome</name>
    <dbReference type="NCBI Taxonomy" id="749906"/>
    <lineage>
        <taxon>unclassified sequences</taxon>
        <taxon>metagenomes</taxon>
        <taxon>organismal metagenomes</taxon>
    </lineage>
</organism>
<evidence type="ECO:0000313" key="1">
    <source>
        <dbReference type="EMBL" id="EJX05411.1"/>
    </source>
</evidence>
<protein>
    <submittedName>
        <fullName evidence="1">Uncharacterized protein</fullName>
    </submittedName>
</protein>
<dbReference type="EMBL" id="AMCI01001477">
    <property type="protein sequence ID" value="EJX05411.1"/>
    <property type="molecule type" value="Genomic_DNA"/>
</dbReference>
<proteinExistence type="predicted"/>
<comment type="caution">
    <text evidence="1">The sequence shown here is derived from an EMBL/GenBank/DDBJ whole genome shotgun (WGS) entry which is preliminary data.</text>
</comment>
<sequence>MKLIIVGLVGHDNNWTVATAQYTSHLHIKIGNAIQHVNSKQDHIGLLNSHLHLLVDLLLENIIGIDHPATGVDQRELLADPLHLTILTVACSACLLVNNSPARTCQPVEQRGFAHIWTSHYRYYISHKNSFRMLLILVQLITEAPQHIVAVSPIPLHLDKHLQEHLLLEEAFDILPGHSTDFLQCLPIMPDDNPLLGFALNNDKSLYMYHLIILLEHLHNNLH</sequence>
<accession>J9CYR4</accession>
<name>J9CYR4_9ZZZZ</name>
<gene>
    <name evidence="1" type="ORF">EVA_06481</name>
</gene>
<reference evidence="1" key="1">
    <citation type="journal article" date="2012" name="PLoS ONE">
        <title>Gene sets for utilization of primary and secondary nutrition supplies in the distal gut of endangered iberian lynx.</title>
        <authorList>
            <person name="Alcaide M."/>
            <person name="Messina E."/>
            <person name="Richter M."/>
            <person name="Bargiela R."/>
            <person name="Peplies J."/>
            <person name="Huws S.A."/>
            <person name="Newbold C.J."/>
            <person name="Golyshin P.N."/>
            <person name="Simon M.A."/>
            <person name="Lopez G."/>
            <person name="Yakimov M.M."/>
            <person name="Ferrer M."/>
        </authorList>
    </citation>
    <scope>NUCLEOTIDE SEQUENCE</scope>
</reference>
<dbReference type="AlphaFoldDB" id="J9CYR4"/>